<dbReference type="AlphaFoldDB" id="A0A916JTH1"/>
<evidence type="ECO:0000313" key="2">
    <source>
        <dbReference type="EMBL" id="CAG7600998.1"/>
    </source>
</evidence>
<name>A0A916JTH1_9BACL</name>
<evidence type="ECO:0000313" key="3">
    <source>
        <dbReference type="Proteomes" id="UP000693672"/>
    </source>
</evidence>
<proteinExistence type="predicted"/>
<feature type="compositionally biased region" description="Acidic residues" evidence="1">
    <location>
        <begin position="141"/>
        <end position="152"/>
    </location>
</feature>
<feature type="region of interest" description="Disordered" evidence="1">
    <location>
        <begin position="77"/>
        <end position="110"/>
    </location>
</feature>
<feature type="compositionally biased region" description="Basic and acidic residues" evidence="1">
    <location>
        <begin position="241"/>
        <end position="252"/>
    </location>
</feature>
<sequence>MVFHDNTLLHLLQRLEQRLARIESKVNELSAQSVQPSFHIDVMNVQTLNLEKLSYHLDHIDIKEVSGMLNIGNNAIAKPADHSPLQKSDNPGPQNKDPLANTNESTPDISVKINGKSVPFTLFGQQPAAPEQQVKLREQHMDDDEPDGDEDHDALSPPQALQSVFTFRDIHVGAVEDASAVNFGNNFPTNFKSVKKHNQGFGNILGNNNDIHHIESLLEEKDVVEIWHESQQPAKEDAIGKLLEDSEKKDGSETAAPDEQSGHEAHDVHDAHNAHDATSKSTDEPAHPENPEILHRSIR</sequence>
<dbReference type="RefSeq" id="WP_218090251.1">
    <property type="nucleotide sequence ID" value="NZ_CAJVAS010000001.1"/>
</dbReference>
<gene>
    <name evidence="2" type="ORF">PAESOLCIP111_00445</name>
</gene>
<organism evidence="2 3">
    <name type="scientific">Paenibacillus solanacearum</name>
    <dbReference type="NCBI Taxonomy" id="2048548"/>
    <lineage>
        <taxon>Bacteria</taxon>
        <taxon>Bacillati</taxon>
        <taxon>Bacillota</taxon>
        <taxon>Bacilli</taxon>
        <taxon>Bacillales</taxon>
        <taxon>Paenibacillaceae</taxon>
        <taxon>Paenibacillus</taxon>
    </lineage>
</organism>
<comment type="caution">
    <text evidence="2">The sequence shown here is derived from an EMBL/GenBank/DDBJ whole genome shotgun (WGS) entry which is preliminary data.</text>
</comment>
<accession>A0A916JTH1</accession>
<keyword evidence="3" id="KW-1185">Reference proteome</keyword>
<protein>
    <submittedName>
        <fullName evidence="2">Uncharacterized protein</fullName>
    </submittedName>
</protein>
<reference evidence="2" key="1">
    <citation type="submission" date="2021-06" db="EMBL/GenBank/DDBJ databases">
        <authorList>
            <person name="Criscuolo A."/>
        </authorList>
    </citation>
    <scope>NUCLEOTIDE SEQUENCE</scope>
    <source>
        <strain evidence="2">CIP111600</strain>
    </source>
</reference>
<dbReference type="Proteomes" id="UP000693672">
    <property type="component" value="Unassembled WGS sequence"/>
</dbReference>
<feature type="region of interest" description="Disordered" evidence="1">
    <location>
        <begin position="128"/>
        <end position="156"/>
    </location>
</feature>
<feature type="region of interest" description="Disordered" evidence="1">
    <location>
        <begin position="241"/>
        <end position="299"/>
    </location>
</feature>
<feature type="compositionally biased region" description="Basic and acidic residues" evidence="1">
    <location>
        <begin position="260"/>
        <end position="299"/>
    </location>
</feature>
<dbReference type="EMBL" id="CAJVAS010000001">
    <property type="protein sequence ID" value="CAG7600998.1"/>
    <property type="molecule type" value="Genomic_DNA"/>
</dbReference>
<evidence type="ECO:0000256" key="1">
    <source>
        <dbReference type="SAM" id="MobiDB-lite"/>
    </source>
</evidence>